<dbReference type="PANTHER" id="PTHR39757:SF5">
    <property type="entry name" value="OS02G0190600 PROTEIN"/>
    <property type="match status" value="1"/>
</dbReference>
<dbReference type="Pfam" id="PF05834">
    <property type="entry name" value="Lycopene_cycl"/>
    <property type="match status" value="1"/>
</dbReference>
<reference evidence="1 2" key="1">
    <citation type="submission" date="2019-12" db="EMBL/GenBank/DDBJ databases">
        <authorList>
            <person name="Alioto T."/>
            <person name="Alioto T."/>
            <person name="Gomez Garrido J."/>
        </authorList>
    </citation>
    <scope>NUCLEOTIDE SEQUENCE [LARGE SCALE GENOMIC DNA]</scope>
</reference>
<organism evidence="1 2">
    <name type="scientific">Olea europaea subsp. europaea</name>
    <dbReference type="NCBI Taxonomy" id="158383"/>
    <lineage>
        <taxon>Eukaryota</taxon>
        <taxon>Viridiplantae</taxon>
        <taxon>Streptophyta</taxon>
        <taxon>Embryophyta</taxon>
        <taxon>Tracheophyta</taxon>
        <taxon>Spermatophyta</taxon>
        <taxon>Magnoliopsida</taxon>
        <taxon>eudicotyledons</taxon>
        <taxon>Gunneridae</taxon>
        <taxon>Pentapetalae</taxon>
        <taxon>asterids</taxon>
        <taxon>lamiids</taxon>
        <taxon>Lamiales</taxon>
        <taxon>Oleaceae</taxon>
        <taxon>Oleeae</taxon>
        <taxon>Olea</taxon>
    </lineage>
</organism>
<name>A0A8S0TQ07_OLEEU</name>
<proteinExistence type="predicted"/>
<keyword evidence="2" id="KW-1185">Reference proteome</keyword>
<sequence>MPFSSKRIFLEETSLVACPGVPMDDIKERMVARLSHLGIKVRSIEEDEHCVIPMGGPLSVLPQRVVGIGGTAGRCTHRLDIWWQGLCCCFNCHQCNSSILRL</sequence>
<protein>
    <submittedName>
        <fullName evidence="1">Lycopene beta cyclase, chloroplastic chromoplastic</fullName>
    </submittedName>
</protein>
<dbReference type="OrthoDB" id="1716816at2759"/>
<dbReference type="Gramene" id="OE9A016268T1">
    <property type="protein sequence ID" value="OE9A016268C1"/>
    <property type="gene ID" value="OE9A016268"/>
</dbReference>
<evidence type="ECO:0000313" key="2">
    <source>
        <dbReference type="Proteomes" id="UP000594638"/>
    </source>
</evidence>
<evidence type="ECO:0000313" key="1">
    <source>
        <dbReference type="EMBL" id="CAA3008142.1"/>
    </source>
</evidence>
<dbReference type="EMBL" id="CACTIH010007291">
    <property type="protein sequence ID" value="CAA3008142.1"/>
    <property type="molecule type" value="Genomic_DNA"/>
</dbReference>
<accession>A0A8S0TQ07</accession>
<comment type="caution">
    <text evidence="1">The sequence shown here is derived from an EMBL/GenBank/DDBJ whole genome shotgun (WGS) entry which is preliminary data.</text>
</comment>
<dbReference type="PANTHER" id="PTHR39757">
    <property type="match status" value="1"/>
</dbReference>
<dbReference type="Proteomes" id="UP000594638">
    <property type="component" value="Unassembled WGS sequence"/>
</dbReference>
<gene>
    <name evidence="1" type="ORF">OLEA9_A016268</name>
</gene>
<dbReference type="AlphaFoldDB" id="A0A8S0TQ07"/>